<dbReference type="EMBL" id="BKCP01004639">
    <property type="protein sequence ID" value="GER32845.1"/>
    <property type="molecule type" value="Genomic_DNA"/>
</dbReference>
<dbReference type="OrthoDB" id="10420134at2759"/>
<protein>
    <submittedName>
        <fullName evidence="2">Ribonuclease 3</fullName>
    </submittedName>
</protein>
<gene>
    <name evidence="2" type="ORF">STAS_08941</name>
</gene>
<evidence type="ECO:0000256" key="1">
    <source>
        <dbReference type="SAM" id="MobiDB-lite"/>
    </source>
</evidence>
<feature type="region of interest" description="Disordered" evidence="1">
    <location>
        <begin position="1"/>
        <end position="51"/>
    </location>
</feature>
<comment type="caution">
    <text evidence="2">The sequence shown here is derived from an EMBL/GenBank/DDBJ whole genome shotgun (WGS) entry which is preliminary data.</text>
</comment>
<reference evidence="3" key="1">
    <citation type="journal article" date="2019" name="Curr. Biol.">
        <title>Genome Sequence of Striga asiatica Provides Insight into the Evolution of Plant Parasitism.</title>
        <authorList>
            <person name="Yoshida S."/>
            <person name="Kim S."/>
            <person name="Wafula E.K."/>
            <person name="Tanskanen J."/>
            <person name="Kim Y.M."/>
            <person name="Honaas L."/>
            <person name="Yang Z."/>
            <person name="Spallek T."/>
            <person name="Conn C.E."/>
            <person name="Ichihashi Y."/>
            <person name="Cheong K."/>
            <person name="Cui S."/>
            <person name="Der J.P."/>
            <person name="Gundlach H."/>
            <person name="Jiao Y."/>
            <person name="Hori C."/>
            <person name="Ishida J.K."/>
            <person name="Kasahara H."/>
            <person name="Kiba T."/>
            <person name="Kim M.S."/>
            <person name="Koo N."/>
            <person name="Laohavisit A."/>
            <person name="Lee Y.H."/>
            <person name="Lumba S."/>
            <person name="McCourt P."/>
            <person name="Mortimer J.C."/>
            <person name="Mutuku J.M."/>
            <person name="Nomura T."/>
            <person name="Sasaki-Sekimoto Y."/>
            <person name="Seto Y."/>
            <person name="Wang Y."/>
            <person name="Wakatake T."/>
            <person name="Sakakibara H."/>
            <person name="Demura T."/>
            <person name="Yamaguchi S."/>
            <person name="Yoneyama K."/>
            <person name="Manabe R.I."/>
            <person name="Nelson D.C."/>
            <person name="Schulman A.H."/>
            <person name="Timko M.P."/>
            <person name="dePamphilis C.W."/>
            <person name="Choi D."/>
            <person name="Shirasu K."/>
        </authorList>
    </citation>
    <scope>NUCLEOTIDE SEQUENCE [LARGE SCALE GENOMIC DNA]</scope>
    <source>
        <strain evidence="3">cv. UVA1</strain>
    </source>
</reference>
<dbReference type="AlphaFoldDB" id="A0A5A7PIZ3"/>
<dbReference type="Proteomes" id="UP000325081">
    <property type="component" value="Unassembled WGS sequence"/>
</dbReference>
<evidence type="ECO:0000313" key="2">
    <source>
        <dbReference type="EMBL" id="GER32845.1"/>
    </source>
</evidence>
<proteinExistence type="predicted"/>
<accession>A0A5A7PIZ3</accession>
<organism evidence="2 3">
    <name type="scientific">Striga asiatica</name>
    <name type="common">Asiatic witchweed</name>
    <name type="synonym">Buchnera asiatica</name>
    <dbReference type="NCBI Taxonomy" id="4170"/>
    <lineage>
        <taxon>Eukaryota</taxon>
        <taxon>Viridiplantae</taxon>
        <taxon>Streptophyta</taxon>
        <taxon>Embryophyta</taxon>
        <taxon>Tracheophyta</taxon>
        <taxon>Spermatophyta</taxon>
        <taxon>Magnoliopsida</taxon>
        <taxon>eudicotyledons</taxon>
        <taxon>Gunneridae</taxon>
        <taxon>Pentapetalae</taxon>
        <taxon>asterids</taxon>
        <taxon>lamiids</taxon>
        <taxon>Lamiales</taxon>
        <taxon>Orobanchaceae</taxon>
        <taxon>Buchnereae</taxon>
        <taxon>Striga</taxon>
    </lineage>
</organism>
<keyword evidence="3" id="KW-1185">Reference proteome</keyword>
<feature type="compositionally biased region" description="Polar residues" evidence="1">
    <location>
        <begin position="14"/>
        <end position="39"/>
    </location>
</feature>
<sequence length="154" mass="17446">MVLGSETARDLPISSLSHEGQSRNLSKQTRSRAINQANQEEQKHSTIKAHHQIQTHPILGIKSPLQKIRKNQEHIKDYSLHRVEPHIPAEVGIPHDHEVKSEEDQKAIQGKALEDFNGGEQWLNEGLERRELSDNVFPVLYAVEEGVEVSDGRD</sequence>
<evidence type="ECO:0000313" key="3">
    <source>
        <dbReference type="Proteomes" id="UP000325081"/>
    </source>
</evidence>
<name>A0A5A7PIZ3_STRAF</name>